<keyword evidence="7 12" id="KW-1133">Transmembrane helix</keyword>
<dbReference type="InterPro" id="IPR036396">
    <property type="entry name" value="Cyt_P450_sf"/>
</dbReference>
<comment type="subcellular location">
    <subcellularLocation>
        <location evidence="2">Membrane</location>
        <topology evidence="2">Single-pass membrane protein</topology>
    </subcellularLocation>
</comment>
<dbReference type="InterPro" id="IPR002401">
    <property type="entry name" value="Cyt_P450_E_grp-I"/>
</dbReference>
<evidence type="ECO:0000256" key="11">
    <source>
        <dbReference type="ARBA" id="ARBA00023136"/>
    </source>
</evidence>
<dbReference type="GeneID" id="104745741"/>
<name>A0ABM0W3Z8_CAMSA</name>
<accession>A0ABM0W3Z8</accession>
<evidence type="ECO:0000256" key="9">
    <source>
        <dbReference type="ARBA" id="ARBA00023004"/>
    </source>
</evidence>
<keyword evidence="9" id="KW-0408">Iron</keyword>
<keyword evidence="4" id="KW-0349">Heme</keyword>
<keyword evidence="6" id="KW-0479">Metal-binding</keyword>
<dbReference type="PANTHER" id="PTHR24282">
    <property type="entry name" value="CYTOCHROME P450 FAMILY MEMBER"/>
    <property type="match status" value="1"/>
</dbReference>
<evidence type="ECO:0000256" key="8">
    <source>
        <dbReference type="ARBA" id="ARBA00023002"/>
    </source>
</evidence>
<dbReference type="SUPFAM" id="SSF48264">
    <property type="entry name" value="Cytochrome P450"/>
    <property type="match status" value="1"/>
</dbReference>
<comment type="similarity">
    <text evidence="3">Belongs to the cytochrome P450 family.</text>
</comment>
<keyword evidence="10" id="KW-0503">Monooxygenase</keyword>
<comment type="cofactor">
    <cofactor evidence="1">
        <name>heme</name>
        <dbReference type="ChEBI" id="CHEBI:30413"/>
    </cofactor>
</comment>
<evidence type="ECO:0000256" key="2">
    <source>
        <dbReference type="ARBA" id="ARBA00004167"/>
    </source>
</evidence>
<evidence type="ECO:0000313" key="14">
    <source>
        <dbReference type="RefSeq" id="XP_010465361.1"/>
    </source>
</evidence>
<dbReference type="InterPro" id="IPR050665">
    <property type="entry name" value="Cytochrome_P450_Monooxygen"/>
</dbReference>
<dbReference type="InterPro" id="IPR001128">
    <property type="entry name" value="Cyt_P450"/>
</dbReference>
<dbReference type="Gene3D" id="1.10.630.10">
    <property type="entry name" value="Cytochrome P450"/>
    <property type="match status" value="1"/>
</dbReference>
<dbReference type="PANTHER" id="PTHR24282:SF255">
    <property type="entry name" value="CYTOCHROME P450 72A11-RELATED"/>
    <property type="match status" value="1"/>
</dbReference>
<dbReference type="Proteomes" id="UP000694864">
    <property type="component" value="Chromosome 15"/>
</dbReference>
<keyword evidence="13" id="KW-1185">Reference proteome</keyword>
<evidence type="ECO:0000256" key="3">
    <source>
        <dbReference type="ARBA" id="ARBA00010617"/>
    </source>
</evidence>
<evidence type="ECO:0000256" key="1">
    <source>
        <dbReference type="ARBA" id="ARBA00001971"/>
    </source>
</evidence>
<evidence type="ECO:0000256" key="5">
    <source>
        <dbReference type="ARBA" id="ARBA00022692"/>
    </source>
</evidence>
<evidence type="ECO:0000256" key="7">
    <source>
        <dbReference type="ARBA" id="ARBA00022989"/>
    </source>
</evidence>
<evidence type="ECO:0000256" key="10">
    <source>
        <dbReference type="ARBA" id="ARBA00023033"/>
    </source>
</evidence>
<evidence type="ECO:0000256" key="4">
    <source>
        <dbReference type="ARBA" id="ARBA00022617"/>
    </source>
</evidence>
<proteinExistence type="inferred from homology"/>
<sequence>MEISVASVTVSVALVVVSLWVWRTLNWVWFKPKMLESYLRRQGLAGTPYTPLVGDVKRNSSMLAEARSKPIQLTDDITPRVVPFHLHMLKTHGRTFFTWLGPIPTVTIMDPELIKEVFNNVNDFQKAHSNPLGRLIATGLVSYDGDKWAKHRRIINPAFHLEKIKNMVPAFHQSCSEVVGQWDKLVLDKEGLSCEMDVWPWLVSLTADVISRTAFGSSYKEGQRIFELQAELARLLIQNFRKAFIPGYNYLPTKGNRRMKAAAREIKVIMGGIVNRRLRAREAGDAPSDDLLGILLESNLGQEKGNGMSTEELMEECKLFYFAGQETTTVLLVWTMVLLSQHQDWQARAREEVKQVFGAKEPDTEGLNQLKVMTMILYEVLRLYPPVTQLTRAIHKEMKLGDMTLPSGVQISLPILLVQRDTELWGNDAGEFKPERFKDGVSKATKNQVSFFPFAWGPRICIGQNFAMLEAKMAMALILQKFSFELSPSYVHAPHTVITIHPQFGAPLILHKL</sequence>
<dbReference type="PRINTS" id="PR00385">
    <property type="entry name" value="P450"/>
</dbReference>
<dbReference type="CDD" id="cd20642">
    <property type="entry name" value="CYP72"/>
    <property type="match status" value="1"/>
</dbReference>
<evidence type="ECO:0000313" key="13">
    <source>
        <dbReference type="Proteomes" id="UP000694864"/>
    </source>
</evidence>
<evidence type="ECO:0000256" key="6">
    <source>
        <dbReference type="ARBA" id="ARBA00022723"/>
    </source>
</evidence>
<gene>
    <name evidence="14" type="primary">LOC104745741</name>
</gene>
<organism evidence="13 14">
    <name type="scientific">Camelina sativa</name>
    <name type="common">False flax</name>
    <name type="synonym">Myagrum sativum</name>
    <dbReference type="NCBI Taxonomy" id="90675"/>
    <lineage>
        <taxon>Eukaryota</taxon>
        <taxon>Viridiplantae</taxon>
        <taxon>Streptophyta</taxon>
        <taxon>Embryophyta</taxon>
        <taxon>Tracheophyta</taxon>
        <taxon>Spermatophyta</taxon>
        <taxon>Magnoliopsida</taxon>
        <taxon>eudicotyledons</taxon>
        <taxon>Gunneridae</taxon>
        <taxon>Pentapetalae</taxon>
        <taxon>rosids</taxon>
        <taxon>malvids</taxon>
        <taxon>Brassicales</taxon>
        <taxon>Brassicaceae</taxon>
        <taxon>Camelineae</taxon>
        <taxon>Camelina</taxon>
    </lineage>
</organism>
<reference evidence="13" key="1">
    <citation type="journal article" date="2014" name="Nat. Commun.">
        <title>The emerging biofuel crop Camelina sativa retains a highly undifferentiated hexaploid genome structure.</title>
        <authorList>
            <person name="Kagale S."/>
            <person name="Koh C."/>
            <person name="Nixon J."/>
            <person name="Bollina V."/>
            <person name="Clarke W.E."/>
            <person name="Tuteja R."/>
            <person name="Spillane C."/>
            <person name="Robinson S.J."/>
            <person name="Links M.G."/>
            <person name="Clarke C."/>
            <person name="Higgins E.E."/>
            <person name="Huebert T."/>
            <person name="Sharpe A.G."/>
            <person name="Parkin I.A."/>
        </authorList>
    </citation>
    <scope>NUCLEOTIDE SEQUENCE [LARGE SCALE GENOMIC DNA]</scope>
    <source>
        <strain evidence="13">cv. DH55</strain>
    </source>
</reference>
<keyword evidence="5 12" id="KW-0812">Transmembrane</keyword>
<keyword evidence="11 12" id="KW-0472">Membrane</keyword>
<protein>
    <submittedName>
        <fullName evidence="14">Cytochrome P450 72A13-like</fullName>
    </submittedName>
</protein>
<keyword evidence="8" id="KW-0560">Oxidoreductase</keyword>
<dbReference type="Pfam" id="PF00067">
    <property type="entry name" value="p450"/>
    <property type="match status" value="1"/>
</dbReference>
<dbReference type="RefSeq" id="XP_010465361.1">
    <property type="nucleotide sequence ID" value="XM_010467059.2"/>
</dbReference>
<feature type="transmembrane region" description="Helical" evidence="12">
    <location>
        <begin position="6"/>
        <end position="30"/>
    </location>
</feature>
<dbReference type="PRINTS" id="PR00463">
    <property type="entry name" value="EP450I"/>
</dbReference>
<evidence type="ECO:0000256" key="12">
    <source>
        <dbReference type="SAM" id="Phobius"/>
    </source>
</evidence>
<reference evidence="14" key="2">
    <citation type="submission" date="2025-08" db="UniProtKB">
        <authorList>
            <consortium name="RefSeq"/>
        </authorList>
    </citation>
    <scope>IDENTIFICATION</scope>
    <source>
        <tissue evidence="14">Leaf</tissue>
    </source>
</reference>